<name>A0A2U2B7H0_9BACT</name>
<feature type="domain" description="Alpha-L-glutamate ligase-related protein ATP-grasp" evidence="1">
    <location>
        <begin position="110"/>
        <end position="368"/>
    </location>
</feature>
<keyword evidence="2" id="KW-0808">Transferase</keyword>
<dbReference type="InterPro" id="IPR039523">
    <property type="entry name" value="RimK-rel_E_lig_ATP-grasp"/>
</dbReference>
<dbReference type="RefSeq" id="WP_109264735.1">
    <property type="nucleotide sequence ID" value="NZ_QEWP01000009.1"/>
</dbReference>
<evidence type="ECO:0000313" key="2">
    <source>
        <dbReference type="EMBL" id="PWD98996.1"/>
    </source>
</evidence>
<evidence type="ECO:0000259" key="1">
    <source>
        <dbReference type="Pfam" id="PF14397"/>
    </source>
</evidence>
<dbReference type="Pfam" id="PF14397">
    <property type="entry name" value="ATPgrasp_ST"/>
    <property type="match status" value="1"/>
</dbReference>
<protein>
    <submittedName>
        <fullName evidence="2">Hexapeptide transferase</fullName>
    </submittedName>
</protein>
<dbReference type="GO" id="GO:0016740">
    <property type="term" value="F:transferase activity"/>
    <property type="evidence" value="ECO:0007669"/>
    <property type="project" value="UniProtKB-KW"/>
</dbReference>
<keyword evidence="3" id="KW-1185">Reference proteome</keyword>
<sequence>MIKKIKYEILKSYRHYYGYGYRGLKKILRRCSYHHHNMDIKLVALRTLLTMKPSIRVVDKKVENEYRSKWKRLESTVPKSFIKIYPSFTGIESPDFVPSPLFYNIIEPILNNYTYSISFADKNMYAKLFDTSLQPAVVLRKIHGQYLDQNYQHVEDVDGKITHLASTEEAKFILKPAIDSRGGKKIYLLKSENGKLFLRGQIVDNDWLEKNVGDNFLIQRFVQQHPFYARFNPSSLNTMRVYTYRSVKDDVIHVLHAMLRVGKEGSLVDNMSGGGKAIGITHEGKFKKCANSSAGEVFSKVRDVDLSNGLDVYMFDEVQKRAKEVAATQFYSRFLGFDFCVDENDQVRLIEINNIDIGVESIQRSNGPLFREFTDEVIDYCEKHKKGFRYTIH</sequence>
<dbReference type="SUPFAM" id="SSF56059">
    <property type="entry name" value="Glutathione synthetase ATP-binding domain-like"/>
    <property type="match status" value="1"/>
</dbReference>
<dbReference type="Gene3D" id="3.30.470.20">
    <property type="entry name" value="ATP-grasp fold, B domain"/>
    <property type="match status" value="1"/>
</dbReference>
<dbReference type="Proteomes" id="UP000244956">
    <property type="component" value="Unassembled WGS sequence"/>
</dbReference>
<evidence type="ECO:0000313" key="3">
    <source>
        <dbReference type="Proteomes" id="UP000244956"/>
    </source>
</evidence>
<dbReference type="EMBL" id="QEWP01000009">
    <property type="protein sequence ID" value="PWD98996.1"/>
    <property type="molecule type" value="Genomic_DNA"/>
</dbReference>
<gene>
    <name evidence="2" type="ORF">DDZ16_12080</name>
</gene>
<accession>A0A2U2B7H0</accession>
<proteinExistence type="predicted"/>
<organism evidence="2 3">
    <name type="scientific">Marinilabilia rubra</name>
    <dbReference type="NCBI Taxonomy" id="2162893"/>
    <lineage>
        <taxon>Bacteria</taxon>
        <taxon>Pseudomonadati</taxon>
        <taxon>Bacteroidota</taxon>
        <taxon>Bacteroidia</taxon>
        <taxon>Marinilabiliales</taxon>
        <taxon>Marinilabiliaceae</taxon>
        <taxon>Marinilabilia</taxon>
    </lineage>
</organism>
<dbReference type="OrthoDB" id="6315394at2"/>
<reference evidence="2 3" key="1">
    <citation type="submission" date="2018-05" db="EMBL/GenBank/DDBJ databases">
        <title>Marinilabilia rubrum sp. nov., isolated from saltern sediment.</title>
        <authorList>
            <person name="Zhang R."/>
        </authorList>
    </citation>
    <scope>NUCLEOTIDE SEQUENCE [LARGE SCALE GENOMIC DNA]</scope>
    <source>
        <strain evidence="2 3">WTE16</strain>
    </source>
</reference>
<comment type="caution">
    <text evidence="2">The sequence shown here is derived from an EMBL/GenBank/DDBJ whole genome shotgun (WGS) entry which is preliminary data.</text>
</comment>
<dbReference type="AlphaFoldDB" id="A0A2U2B7H0"/>